<dbReference type="EMBL" id="KT253150">
    <property type="protein sequence ID" value="AKY02702.1"/>
    <property type="molecule type" value="Genomic_DNA"/>
</dbReference>
<gene>
    <name evidence="1" type="ORF">RCSAXON_35</name>
</gene>
<organism evidence="1 2">
    <name type="scientific">Rhodobacter phage RcSaxon</name>
    <dbReference type="NCBI Taxonomy" id="1698423"/>
    <lineage>
        <taxon>Viruses</taxon>
        <taxon>Duplodnaviria</taxon>
        <taxon>Heunggongvirae</taxon>
        <taxon>Uroviricota</taxon>
        <taxon>Caudoviricetes</taxon>
        <taxon>Cronusvirus</taxon>
        <taxon>Cronusvirus cronus</taxon>
    </lineage>
</organism>
<dbReference type="Proteomes" id="UP000231520">
    <property type="component" value="Genome"/>
</dbReference>
<sequence length="339" mass="37198">MTAPLTLDKHPQADLFLFDVVSAPIKDLVDTLEHPFYSLSKKPEMQTRVYRHGDVKIEMVPSRKGLPTIYDKDLLIYAVSKVAASIRQRQPVGPTIEMPSAEILQFTNRGTSGREYRALEDALERLAGTLIKTTLRAKGGGKDVAMFHLVEIATIGRRGRLGVTGCTIRLPDWIFQAIEANAILTLHPDYFRLRRPLEKRLYELGRKHCGQQPRWQIGLAALHNKAGARGAIRNFRGAVKRLAETDHLPDYHVALDPDADLVAFRPRKDAADLVIPATLPPLSPNAIAAAKAAAPGADVYALESEWRAWAGGRIASGAAAPPADADLAFLGFIKARRAA</sequence>
<name>A0A0K1Y6J9_9CAUD</name>
<evidence type="ECO:0000313" key="2">
    <source>
        <dbReference type="Proteomes" id="UP000231520"/>
    </source>
</evidence>
<accession>A0A0K1Y6J9</accession>
<evidence type="ECO:0000313" key="1">
    <source>
        <dbReference type="EMBL" id="AKY02702.1"/>
    </source>
</evidence>
<protein>
    <submittedName>
        <fullName evidence="1">RepA-like replication initiator</fullName>
    </submittedName>
</protein>
<proteinExistence type="predicted"/>
<dbReference type="InterPro" id="IPR018777">
    <property type="entry name" value="Replication_initiator_prot_A"/>
</dbReference>
<reference evidence="1 2" key="1">
    <citation type="journal article" date="2016" name="Genome Announc.">
        <title>Complete Genome Sequences of Five Bacteriophages That Infect Rhodobacter capsulatus.</title>
        <authorList>
            <person name="Bollivar D.W."/>
            <person name="Bernardoni B."/>
            <person name="Bockman M.R."/>
            <person name="Miller B.M."/>
            <person name="Russell D.A."/>
            <person name="Delesalle V.A."/>
            <person name="Krukonis G.P."/>
            <person name="Hatfull G.F."/>
            <person name="Cross M.R."/>
            <person name="Szewczyk M.M."/>
            <person name="Eppurath A."/>
        </authorList>
    </citation>
    <scope>NUCLEOTIDE SEQUENCE [LARGE SCALE GENOMIC DNA]</scope>
</reference>
<dbReference type="Pfam" id="PF10134">
    <property type="entry name" value="RPA"/>
    <property type="match status" value="1"/>
</dbReference>